<dbReference type="AlphaFoldDB" id="L0P228"/>
<sequence length="147" mass="14873">MPSAAEVAQQEAATAAAHPVEEAAMPSATMKAMLPVAAEAQLAAATAAQMSVHGRGCNRSAAECSSGRTPSSVVGGAAAAAAAAQAAVLAKPPPFSIRRIESMGPYVGLYGLQQPCSNVGQYNGPHQQMGFQFMPRQKATFQSLGAS</sequence>
<accession>L0P228</accession>
<gene>
    <name evidence="1" type="primary">PH01B019A14.24</name>
</gene>
<organism evidence="1">
    <name type="scientific">Phyllostachys edulis</name>
    <name type="common">Tortoise shell bamboo</name>
    <name type="synonym">Bambusa edulis</name>
    <dbReference type="NCBI Taxonomy" id="38705"/>
    <lineage>
        <taxon>Eukaryota</taxon>
        <taxon>Viridiplantae</taxon>
        <taxon>Streptophyta</taxon>
        <taxon>Embryophyta</taxon>
        <taxon>Tracheophyta</taxon>
        <taxon>Spermatophyta</taxon>
        <taxon>Magnoliopsida</taxon>
        <taxon>Liliopsida</taxon>
        <taxon>Poales</taxon>
        <taxon>Poaceae</taxon>
        <taxon>BOP clade</taxon>
        <taxon>Bambusoideae</taxon>
        <taxon>Arundinarodae</taxon>
        <taxon>Arundinarieae</taxon>
        <taxon>Arundinariinae</taxon>
        <taxon>Phyllostachys</taxon>
    </lineage>
</organism>
<name>L0P228_PHYED</name>
<evidence type="ECO:0000313" key="1">
    <source>
        <dbReference type="EMBL" id="CCI55355.1"/>
    </source>
</evidence>
<dbReference type="EMBL" id="FO203439">
    <property type="protein sequence ID" value="CCI55355.1"/>
    <property type="molecule type" value="Genomic_DNA"/>
</dbReference>
<proteinExistence type="predicted"/>
<reference evidence="1" key="1">
    <citation type="submission" date="2012-05" db="EMBL/GenBank/DDBJ databases">
        <authorList>
            <person name="Han B."/>
            <person name="Lu Y."/>
            <person name="Feng Q."/>
            <person name="Zhao Q."/>
            <person name="Lu T.T."/>
            <person name="Li Y."/>
            <person name="Liu K.Y."/>
            <person name="Huang X.H."/>
            <person name="Fan D.L."/>
            <person name="Weng Q.J."/>
            <person name="Zhang L."/>
            <person name="Lu Y.Q."/>
            <person name="Guo Y.L."/>
            <person name="Li W.J."/>
            <person name="Zhou C.C."/>
            <person name="Lu H.Y."/>
            <person name="Huang T."/>
            <person name="Zhu C.R."/>
            <person name="Zhao Y."/>
            <person name="Hu T."/>
            <person name="Yao N."/>
        </authorList>
    </citation>
    <scope>NUCLEOTIDE SEQUENCE</scope>
</reference>
<protein>
    <submittedName>
        <fullName evidence="1">PH01B019A14.24 protein</fullName>
    </submittedName>
</protein>